<dbReference type="PANTHER" id="PTHR13139:SF54">
    <property type="entry name" value="RING-TYPE E3 UBIQUITIN TRANSFERASE"/>
    <property type="match status" value="1"/>
</dbReference>
<feature type="domain" description="RING-type" evidence="5">
    <location>
        <begin position="14"/>
        <end position="54"/>
    </location>
</feature>
<dbReference type="InterPro" id="IPR001841">
    <property type="entry name" value="Znf_RING"/>
</dbReference>
<dbReference type="SUPFAM" id="SSF57850">
    <property type="entry name" value="RING/U-box"/>
    <property type="match status" value="1"/>
</dbReference>
<dbReference type="GO" id="GO:0061630">
    <property type="term" value="F:ubiquitin protein ligase activity"/>
    <property type="evidence" value="ECO:0007669"/>
    <property type="project" value="TreeGrafter"/>
</dbReference>
<dbReference type="GO" id="GO:0000288">
    <property type="term" value="P:nuclear-transcribed mRNA catabolic process, deadenylation-dependent decay"/>
    <property type="evidence" value="ECO:0007669"/>
    <property type="project" value="TreeGrafter"/>
</dbReference>
<dbReference type="PROSITE" id="PS50089">
    <property type="entry name" value="ZF_RING_2"/>
    <property type="match status" value="1"/>
</dbReference>
<dbReference type="OMA" id="CVEELAW"/>
<sequence>MPVQAPQWTDFLSCPICYNEFECNVRRPVSLGCGHTMCKSCLSKLQRKQCPFDQTVINIDINQLPENYALLQLVGGKVPDKPPSAIPLVSKEDFKYYLETKKCLEELALFLKSPGTLNGIPQNTVLSRPMQKKLVTLINCQLVEEEGRTRGMRTARSLGERSVTELILQHQNPQQLSANLWAAVRARGCQFLGPAMQEEVLKLILLTLEDGSALSRKVLVRFVVQRLAPHFPQASKTSIGHVVQLLYRAS</sequence>
<dbReference type="GO" id="GO:0000209">
    <property type="term" value="P:protein polyubiquitination"/>
    <property type="evidence" value="ECO:0007669"/>
    <property type="project" value="TreeGrafter"/>
</dbReference>
<dbReference type="OrthoDB" id="6427097at2759"/>
<dbReference type="GO" id="GO:0003725">
    <property type="term" value="F:double-stranded RNA binding"/>
    <property type="evidence" value="ECO:0007669"/>
    <property type="project" value="TreeGrafter"/>
</dbReference>
<accession>A0A087TWK2</accession>
<keyword evidence="3" id="KW-0862">Zinc</keyword>
<keyword evidence="7" id="KW-1185">Reference proteome</keyword>
<dbReference type="InterPro" id="IPR017907">
    <property type="entry name" value="Znf_RING_CS"/>
</dbReference>
<dbReference type="GO" id="GO:0003729">
    <property type="term" value="F:mRNA binding"/>
    <property type="evidence" value="ECO:0007669"/>
    <property type="project" value="TreeGrafter"/>
</dbReference>
<evidence type="ECO:0000313" key="7">
    <source>
        <dbReference type="Proteomes" id="UP000054359"/>
    </source>
</evidence>
<dbReference type="GO" id="GO:0008270">
    <property type="term" value="F:zinc ion binding"/>
    <property type="evidence" value="ECO:0007669"/>
    <property type="project" value="UniProtKB-KW"/>
</dbReference>
<keyword evidence="2 4" id="KW-0863">Zinc-finger</keyword>
<dbReference type="STRING" id="407821.A0A087TWK2"/>
<reference evidence="6 7" key="1">
    <citation type="submission" date="2013-11" db="EMBL/GenBank/DDBJ databases">
        <title>Genome sequencing of Stegodyphus mimosarum.</title>
        <authorList>
            <person name="Bechsgaard J."/>
        </authorList>
    </citation>
    <scope>NUCLEOTIDE SEQUENCE [LARGE SCALE GENOMIC DNA]</scope>
</reference>
<dbReference type="GO" id="GO:0035613">
    <property type="term" value="F:RNA stem-loop binding"/>
    <property type="evidence" value="ECO:0007669"/>
    <property type="project" value="TreeGrafter"/>
</dbReference>
<dbReference type="GO" id="GO:0010494">
    <property type="term" value="C:cytoplasmic stress granule"/>
    <property type="evidence" value="ECO:0007669"/>
    <property type="project" value="TreeGrafter"/>
</dbReference>
<evidence type="ECO:0000259" key="5">
    <source>
        <dbReference type="PROSITE" id="PS50089"/>
    </source>
</evidence>
<evidence type="ECO:0000256" key="3">
    <source>
        <dbReference type="ARBA" id="ARBA00022833"/>
    </source>
</evidence>
<dbReference type="PANTHER" id="PTHR13139">
    <property type="entry name" value="RING FINGER AND CCCH-TYPE ZINC FINGER DOMAIN-CONTAINING PROTEIN"/>
    <property type="match status" value="1"/>
</dbReference>
<dbReference type="GO" id="GO:0006511">
    <property type="term" value="P:ubiquitin-dependent protein catabolic process"/>
    <property type="evidence" value="ECO:0007669"/>
    <property type="project" value="TreeGrafter"/>
</dbReference>
<evidence type="ECO:0000313" key="6">
    <source>
        <dbReference type="EMBL" id="KFM69491.1"/>
    </source>
</evidence>
<evidence type="ECO:0000256" key="2">
    <source>
        <dbReference type="ARBA" id="ARBA00022771"/>
    </source>
</evidence>
<dbReference type="PROSITE" id="PS00518">
    <property type="entry name" value="ZF_RING_1"/>
    <property type="match status" value="1"/>
</dbReference>
<keyword evidence="1" id="KW-0479">Metal-binding</keyword>
<evidence type="ECO:0000256" key="1">
    <source>
        <dbReference type="ARBA" id="ARBA00022723"/>
    </source>
</evidence>
<dbReference type="Proteomes" id="UP000054359">
    <property type="component" value="Unassembled WGS sequence"/>
</dbReference>
<dbReference type="InterPro" id="IPR048575">
    <property type="entry name" value="Roquin_1_2-like_ROQ"/>
</dbReference>
<dbReference type="SMART" id="SM00184">
    <property type="entry name" value="RING"/>
    <property type="match status" value="1"/>
</dbReference>
<evidence type="ECO:0000256" key="4">
    <source>
        <dbReference type="PROSITE-ProRule" id="PRU00175"/>
    </source>
</evidence>
<organism evidence="6 7">
    <name type="scientific">Stegodyphus mimosarum</name>
    <name type="common">African social velvet spider</name>
    <dbReference type="NCBI Taxonomy" id="407821"/>
    <lineage>
        <taxon>Eukaryota</taxon>
        <taxon>Metazoa</taxon>
        <taxon>Ecdysozoa</taxon>
        <taxon>Arthropoda</taxon>
        <taxon>Chelicerata</taxon>
        <taxon>Arachnida</taxon>
        <taxon>Araneae</taxon>
        <taxon>Araneomorphae</taxon>
        <taxon>Entelegynae</taxon>
        <taxon>Eresoidea</taxon>
        <taxon>Eresidae</taxon>
        <taxon>Stegodyphus</taxon>
    </lineage>
</organism>
<dbReference type="EMBL" id="KK117081">
    <property type="protein sequence ID" value="KFM69491.1"/>
    <property type="molecule type" value="Genomic_DNA"/>
</dbReference>
<dbReference type="Gene3D" id="1.20.120.1790">
    <property type="match status" value="1"/>
</dbReference>
<proteinExistence type="predicted"/>
<dbReference type="InterPro" id="IPR052249">
    <property type="entry name" value="Roquin_domain"/>
</dbReference>
<protein>
    <submittedName>
        <fullName evidence="6">RING finger and CCCH-type zinc finger domain-containing protein 2</fullName>
    </submittedName>
</protein>
<name>A0A087TWK2_STEMI</name>
<feature type="non-terminal residue" evidence="6">
    <location>
        <position position="250"/>
    </location>
</feature>
<dbReference type="Pfam" id="PF14634">
    <property type="entry name" value="zf-RING_5"/>
    <property type="match status" value="1"/>
</dbReference>
<dbReference type="Gene3D" id="3.30.40.10">
    <property type="entry name" value="Zinc/RING finger domain, C3HC4 (zinc finger)"/>
    <property type="match status" value="1"/>
</dbReference>
<dbReference type="CDD" id="cd16638">
    <property type="entry name" value="mRING-HC-C3HC3D_Roquin"/>
    <property type="match status" value="1"/>
</dbReference>
<dbReference type="AlphaFoldDB" id="A0A087TWK2"/>
<dbReference type="InterPro" id="IPR013083">
    <property type="entry name" value="Znf_RING/FYVE/PHD"/>
</dbReference>
<dbReference type="Pfam" id="PF21206">
    <property type="entry name" value="Roquin_1_2-like_ROQ"/>
    <property type="match status" value="1"/>
</dbReference>
<gene>
    <name evidence="6" type="ORF">X975_13572</name>
</gene>
<dbReference type="FunFam" id="3.30.40.10:FF:000047">
    <property type="entry name" value="Roquin-2 isoform 1"/>
    <property type="match status" value="1"/>
</dbReference>